<dbReference type="InterPro" id="IPR035990">
    <property type="entry name" value="TIM_sf"/>
</dbReference>
<name>A0A1G2ATJ2_9BACT</name>
<dbReference type="GO" id="GO:0046166">
    <property type="term" value="P:glyceraldehyde-3-phosphate biosynthetic process"/>
    <property type="evidence" value="ECO:0007669"/>
    <property type="project" value="TreeGrafter"/>
</dbReference>
<sequence>MTAKIYVANWKMNVPARESIEQYIGHLKKFRVPANTHIIIAPPFPYLPLVARLIKKSRLEIAAQNVHWETEGTFTGEVSAKMLQRFGVHFVIIGHSERRRDFYETDAIINRKLRIVVHTRLTPILCIGETAAQRKRGETRKIILTQLRRALQGIRNPRVIIAYEPVWAIGTGINAQPTQVQQVHVLIRSWLTRKYTKKNTIPILYGGSAAAHNSHSFMQQPDIDGLLVGGASLSSQQFRNIIQT</sequence>
<organism evidence="9 10">
    <name type="scientific">Candidatus Kerfeldbacteria bacterium RIFCSPHIGHO2_02_FULL_42_14</name>
    <dbReference type="NCBI Taxonomy" id="1798540"/>
    <lineage>
        <taxon>Bacteria</taxon>
        <taxon>Candidatus Kerfeldiibacteriota</taxon>
    </lineage>
</organism>
<dbReference type="Pfam" id="PF00121">
    <property type="entry name" value="TIM"/>
    <property type="match status" value="1"/>
</dbReference>
<comment type="caution">
    <text evidence="9">The sequence shown here is derived from an EMBL/GenBank/DDBJ whole genome shotgun (WGS) entry which is preliminary data.</text>
</comment>
<comment type="subunit">
    <text evidence="7 8">Homodimer.</text>
</comment>
<comment type="subcellular location">
    <subcellularLocation>
        <location evidence="7 8">Cytoplasm</location>
    </subcellularLocation>
</comment>
<keyword evidence="6 7" id="KW-0413">Isomerase</keyword>
<evidence type="ECO:0000256" key="8">
    <source>
        <dbReference type="RuleBase" id="RU363013"/>
    </source>
</evidence>
<evidence type="ECO:0000256" key="6">
    <source>
        <dbReference type="ARBA" id="ARBA00023235"/>
    </source>
</evidence>
<dbReference type="Gene3D" id="3.20.20.70">
    <property type="entry name" value="Aldolase class I"/>
    <property type="match status" value="1"/>
</dbReference>
<dbReference type="CDD" id="cd00311">
    <property type="entry name" value="TIM"/>
    <property type="match status" value="1"/>
</dbReference>
<dbReference type="UniPathway" id="UPA00138"/>
<dbReference type="PROSITE" id="PS51440">
    <property type="entry name" value="TIM_2"/>
    <property type="match status" value="1"/>
</dbReference>
<reference evidence="9 10" key="1">
    <citation type="journal article" date="2016" name="Nat. Commun.">
        <title>Thousands of microbial genomes shed light on interconnected biogeochemical processes in an aquifer system.</title>
        <authorList>
            <person name="Anantharaman K."/>
            <person name="Brown C.T."/>
            <person name="Hug L.A."/>
            <person name="Sharon I."/>
            <person name="Castelle C.J."/>
            <person name="Probst A.J."/>
            <person name="Thomas B.C."/>
            <person name="Singh A."/>
            <person name="Wilkins M.J."/>
            <person name="Karaoz U."/>
            <person name="Brodie E.L."/>
            <person name="Williams K.H."/>
            <person name="Hubbard S.S."/>
            <person name="Banfield J.F."/>
        </authorList>
    </citation>
    <scope>NUCLEOTIDE SEQUENCE [LARGE SCALE GENOMIC DNA]</scope>
</reference>
<dbReference type="GO" id="GO:0019563">
    <property type="term" value="P:glycerol catabolic process"/>
    <property type="evidence" value="ECO:0007669"/>
    <property type="project" value="TreeGrafter"/>
</dbReference>
<keyword evidence="3 7" id="KW-0312">Gluconeogenesis</keyword>
<dbReference type="FunFam" id="3.20.20.70:FF:000016">
    <property type="entry name" value="Triosephosphate isomerase"/>
    <property type="match status" value="1"/>
</dbReference>
<dbReference type="NCBIfam" id="TIGR00419">
    <property type="entry name" value="tim"/>
    <property type="match status" value="1"/>
</dbReference>
<feature type="active site" description="Electrophile" evidence="7">
    <location>
        <position position="95"/>
    </location>
</feature>
<dbReference type="GO" id="GO:0004807">
    <property type="term" value="F:triose-phosphate isomerase activity"/>
    <property type="evidence" value="ECO:0007669"/>
    <property type="project" value="UniProtKB-UniRule"/>
</dbReference>
<evidence type="ECO:0000313" key="10">
    <source>
        <dbReference type="Proteomes" id="UP000177165"/>
    </source>
</evidence>
<dbReference type="STRING" id="1798540.A3B74_05040"/>
<accession>A0A1G2ATJ2</accession>
<gene>
    <name evidence="7" type="primary">tpiA</name>
    <name evidence="9" type="ORF">A3B74_05040</name>
</gene>
<dbReference type="Proteomes" id="UP000177165">
    <property type="component" value="Unassembled WGS sequence"/>
</dbReference>
<comment type="pathway">
    <text evidence="7 8">Carbohydrate biosynthesis; gluconeogenesis.</text>
</comment>
<feature type="binding site" evidence="7">
    <location>
        <position position="208"/>
    </location>
    <ligand>
        <name>substrate</name>
    </ligand>
</feature>
<dbReference type="PANTHER" id="PTHR21139:SF42">
    <property type="entry name" value="TRIOSEPHOSPHATE ISOMERASE"/>
    <property type="match status" value="1"/>
</dbReference>
<proteinExistence type="inferred from homology"/>
<feature type="binding site" evidence="7">
    <location>
        <position position="170"/>
    </location>
    <ligand>
        <name>substrate</name>
    </ligand>
</feature>
<dbReference type="GO" id="GO:0005829">
    <property type="term" value="C:cytosol"/>
    <property type="evidence" value="ECO:0007669"/>
    <property type="project" value="TreeGrafter"/>
</dbReference>
<comment type="similarity">
    <text evidence="2 7 8">Belongs to the triosephosphate isomerase family.</text>
</comment>
<keyword evidence="4 7" id="KW-0963">Cytoplasm</keyword>
<evidence type="ECO:0000256" key="4">
    <source>
        <dbReference type="ARBA" id="ARBA00022490"/>
    </source>
</evidence>
<feature type="binding site" evidence="7">
    <location>
        <begin position="9"/>
        <end position="11"/>
    </location>
    <ligand>
        <name>substrate</name>
    </ligand>
</feature>
<evidence type="ECO:0000256" key="1">
    <source>
        <dbReference type="ARBA" id="ARBA00004680"/>
    </source>
</evidence>
<dbReference type="EMBL" id="MHKB01000002">
    <property type="protein sequence ID" value="OGY79995.1"/>
    <property type="molecule type" value="Genomic_DNA"/>
</dbReference>
<evidence type="ECO:0000256" key="2">
    <source>
        <dbReference type="ARBA" id="ARBA00007422"/>
    </source>
</evidence>
<dbReference type="PANTHER" id="PTHR21139">
    <property type="entry name" value="TRIOSEPHOSPHATE ISOMERASE"/>
    <property type="match status" value="1"/>
</dbReference>
<dbReference type="UniPathway" id="UPA00109">
    <property type="reaction ID" value="UER00189"/>
</dbReference>
<dbReference type="EC" id="5.3.1.1" evidence="7 8"/>
<evidence type="ECO:0000256" key="7">
    <source>
        <dbReference type="HAMAP-Rule" id="MF_00147"/>
    </source>
</evidence>
<dbReference type="InterPro" id="IPR013785">
    <property type="entry name" value="Aldolase_TIM"/>
</dbReference>
<evidence type="ECO:0000256" key="5">
    <source>
        <dbReference type="ARBA" id="ARBA00023152"/>
    </source>
</evidence>
<dbReference type="HAMAP" id="MF_00147_B">
    <property type="entry name" value="TIM_B"/>
    <property type="match status" value="1"/>
</dbReference>
<dbReference type="GO" id="GO:0006096">
    <property type="term" value="P:glycolytic process"/>
    <property type="evidence" value="ECO:0007669"/>
    <property type="project" value="UniProtKB-UniRule"/>
</dbReference>
<dbReference type="GO" id="GO:0006094">
    <property type="term" value="P:gluconeogenesis"/>
    <property type="evidence" value="ECO:0007669"/>
    <property type="project" value="UniProtKB-UniRule"/>
</dbReference>
<comment type="catalytic activity">
    <reaction evidence="7 8">
        <text>D-glyceraldehyde 3-phosphate = dihydroxyacetone phosphate</text>
        <dbReference type="Rhea" id="RHEA:18585"/>
        <dbReference type="ChEBI" id="CHEBI:57642"/>
        <dbReference type="ChEBI" id="CHEBI:59776"/>
        <dbReference type="EC" id="5.3.1.1"/>
    </reaction>
</comment>
<dbReference type="PROSITE" id="PS00171">
    <property type="entry name" value="TIM_1"/>
    <property type="match status" value="1"/>
</dbReference>
<comment type="pathway">
    <text evidence="1 7 8">Carbohydrate degradation; glycolysis; D-glyceraldehyde 3-phosphate from glycerone phosphate: step 1/1.</text>
</comment>
<comment type="function">
    <text evidence="7">Involved in the gluconeogenesis. Catalyzes stereospecifically the conversion of dihydroxyacetone phosphate (DHAP) to D-glyceraldehyde-3-phosphate (G3P).</text>
</comment>
<evidence type="ECO:0000256" key="3">
    <source>
        <dbReference type="ARBA" id="ARBA00022432"/>
    </source>
</evidence>
<feature type="active site" description="Proton acceptor" evidence="7">
    <location>
        <position position="164"/>
    </location>
</feature>
<keyword evidence="5 7" id="KW-0324">Glycolysis</keyword>
<dbReference type="InterPro" id="IPR020861">
    <property type="entry name" value="Triosephosphate_isomerase_AS"/>
</dbReference>
<feature type="binding site" evidence="7">
    <location>
        <begin position="229"/>
        <end position="230"/>
    </location>
    <ligand>
        <name>substrate</name>
    </ligand>
</feature>
<dbReference type="AlphaFoldDB" id="A0A1G2ATJ2"/>
<protein>
    <recommendedName>
        <fullName evidence="7 8">Triosephosphate isomerase</fullName>
        <shortName evidence="7">TIM</shortName>
        <shortName evidence="7">TPI</shortName>
        <ecNumber evidence="7 8">5.3.1.1</ecNumber>
    </recommendedName>
    <alternativeName>
        <fullName evidence="7">Triose-phosphate isomerase</fullName>
    </alternativeName>
</protein>
<dbReference type="SUPFAM" id="SSF51351">
    <property type="entry name" value="Triosephosphate isomerase (TIM)"/>
    <property type="match status" value="1"/>
</dbReference>
<dbReference type="InterPro" id="IPR000652">
    <property type="entry name" value="Triosephosphate_isomerase"/>
</dbReference>
<dbReference type="InterPro" id="IPR022896">
    <property type="entry name" value="TrioseP_Isoase_bac/euk"/>
</dbReference>
<evidence type="ECO:0000313" key="9">
    <source>
        <dbReference type="EMBL" id="OGY79995.1"/>
    </source>
</evidence>